<dbReference type="Proteomes" id="UP000694620">
    <property type="component" value="Chromosome 17"/>
</dbReference>
<dbReference type="AlphaFoldDB" id="A0A8C4SPR2"/>
<dbReference type="Pfam" id="PF15165">
    <property type="entry name" value="REC114-like"/>
    <property type="match status" value="1"/>
</dbReference>
<name>A0A8C4SPR2_ERPCA</name>
<reference evidence="1" key="1">
    <citation type="submission" date="2021-06" db="EMBL/GenBank/DDBJ databases">
        <authorList>
            <consortium name="Wellcome Sanger Institute Data Sharing"/>
        </authorList>
    </citation>
    <scope>NUCLEOTIDE SEQUENCE [LARGE SCALE GENOMIC DNA]</scope>
</reference>
<evidence type="ECO:0000313" key="2">
    <source>
        <dbReference type="Proteomes" id="UP000694620"/>
    </source>
</evidence>
<proteinExistence type="predicted"/>
<dbReference type="PANTHER" id="PTHR34921:SF1">
    <property type="entry name" value="MEIOTIC RECOMBINATION PROTEIN REC114"/>
    <property type="match status" value="1"/>
</dbReference>
<dbReference type="InterPro" id="IPR029168">
    <property type="entry name" value="REC114L"/>
</dbReference>
<reference evidence="1" key="2">
    <citation type="submission" date="2025-08" db="UniProtKB">
        <authorList>
            <consortium name="Ensembl"/>
        </authorList>
    </citation>
    <scope>IDENTIFICATION</scope>
</reference>
<evidence type="ECO:0000313" key="1">
    <source>
        <dbReference type="Ensembl" id="ENSECRP00000019669.1"/>
    </source>
</evidence>
<gene>
    <name evidence="1" type="primary">REC114</name>
</gene>
<dbReference type="GeneTree" id="ENSGT00390000007235"/>
<sequence length="205" mass="23299">MIESSDDLGALSLTIVQSGHFLVCQGHTLLEGFSLIDAPCFLKVMPKSDHLLFSVKIKNERRMFRVQLDGANLQEAVEFSRDVCFRLQQYMDMGVNTKVRNFAADKPPATFFSVWQYAHTCFQQMQNAEEVITGSEEKDLQGRLPIRCLAQSFLEGVKLSLPLAYQHSTLQAEDLGAFLRLCLLDHRFPAFVEQVESELQKIVHD</sequence>
<accession>A0A8C4SPR2</accession>
<protein>
    <submittedName>
        <fullName evidence="1">REC114 meiotic recombination protein</fullName>
    </submittedName>
</protein>
<dbReference type="PANTHER" id="PTHR34921">
    <property type="entry name" value="MEIOTIC RECOMBINATION PROTEIN REC114"/>
    <property type="match status" value="1"/>
</dbReference>
<keyword evidence="2" id="KW-1185">Reference proteome</keyword>
<dbReference type="Ensembl" id="ENSECRT00000020069.1">
    <property type="protein sequence ID" value="ENSECRP00000019669.1"/>
    <property type="gene ID" value="ENSECRG00000013157.1"/>
</dbReference>
<organism evidence="1 2">
    <name type="scientific">Erpetoichthys calabaricus</name>
    <name type="common">Rope fish</name>
    <name type="synonym">Calamoichthys calabaricus</name>
    <dbReference type="NCBI Taxonomy" id="27687"/>
    <lineage>
        <taxon>Eukaryota</taxon>
        <taxon>Metazoa</taxon>
        <taxon>Chordata</taxon>
        <taxon>Craniata</taxon>
        <taxon>Vertebrata</taxon>
        <taxon>Euteleostomi</taxon>
        <taxon>Actinopterygii</taxon>
        <taxon>Polypteriformes</taxon>
        <taxon>Polypteridae</taxon>
        <taxon>Erpetoichthys</taxon>
    </lineage>
</organism>
<reference evidence="1" key="3">
    <citation type="submission" date="2025-09" db="UniProtKB">
        <authorList>
            <consortium name="Ensembl"/>
        </authorList>
    </citation>
    <scope>IDENTIFICATION</scope>
</reference>